<sequence>MMYNKVNGETFSYVLKPAIINPDKAVKYSGVLHIRIKNVKDNGELEIVVTIEE</sequence>
<comment type="caution">
    <text evidence="1">The sequence shown here is derived from an EMBL/GenBank/DDBJ whole genome shotgun (WGS) entry which is preliminary data.</text>
</comment>
<name>A0A645F831_9ZZZZ</name>
<reference evidence="1" key="1">
    <citation type="submission" date="2019-08" db="EMBL/GenBank/DDBJ databases">
        <authorList>
            <person name="Kucharzyk K."/>
            <person name="Murdoch R.W."/>
            <person name="Higgins S."/>
            <person name="Loffler F."/>
        </authorList>
    </citation>
    <scope>NUCLEOTIDE SEQUENCE</scope>
</reference>
<evidence type="ECO:0000313" key="1">
    <source>
        <dbReference type="EMBL" id="MPN08764.1"/>
    </source>
</evidence>
<dbReference type="AlphaFoldDB" id="A0A645F831"/>
<organism evidence="1">
    <name type="scientific">bioreactor metagenome</name>
    <dbReference type="NCBI Taxonomy" id="1076179"/>
    <lineage>
        <taxon>unclassified sequences</taxon>
        <taxon>metagenomes</taxon>
        <taxon>ecological metagenomes</taxon>
    </lineage>
</organism>
<gene>
    <name evidence="1" type="ORF">SDC9_156049</name>
</gene>
<dbReference type="EMBL" id="VSSQ01054854">
    <property type="protein sequence ID" value="MPN08764.1"/>
    <property type="molecule type" value="Genomic_DNA"/>
</dbReference>
<protein>
    <submittedName>
        <fullName evidence="1">Uncharacterized protein</fullName>
    </submittedName>
</protein>
<accession>A0A645F831</accession>
<proteinExistence type="predicted"/>